<reference evidence="1" key="1">
    <citation type="submission" date="2014-11" db="EMBL/GenBank/DDBJ databases">
        <authorList>
            <person name="Amaro Gonzalez C."/>
        </authorList>
    </citation>
    <scope>NUCLEOTIDE SEQUENCE</scope>
</reference>
<reference evidence="1" key="2">
    <citation type="journal article" date="2015" name="Fish Shellfish Immunol.">
        <title>Early steps in the European eel (Anguilla anguilla)-Vibrio vulnificus interaction in the gills: Role of the RtxA13 toxin.</title>
        <authorList>
            <person name="Callol A."/>
            <person name="Pajuelo D."/>
            <person name="Ebbesson L."/>
            <person name="Teles M."/>
            <person name="MacKenzie S."/>
            <person name="Amaro C."/>
        </authorList>
    </citation>
    <scope>NUCLEOTIDE SEQUENCE</scope>
</reference>
<organism evidence="1">
    <name type="scientific">Anguilla anguilla</name>
    <name type="common">European freshwater eel</name>
    <name type="synonym">Muraena anguilla</name>
    <dbReference type="NCBI Taxonomy" id="7936"/>
    <lineage>
        <taxon>Eukaryota</taxon>
        <taxon>Metazoa</taxon>
        <taxon>Chordata</taxon>
        <taxon>Craniata</taxon>
        <taxon>Vertebrata</taxon>
        <taxon>Euteleostomi</taxon>
        <taxon>Actinopterygii</taxon>
        <taxon>Neopterygii</taxon>
        <taxon>Teleostei</taxon>
        <taxon>Anguilliformes</taxon>
        <taxon>Anguillidae</taxon>
        <taxon>Anguilla</taxon>
    </lineage>
</organism>
<dbReference type="EMBL" id="GBXM01081925">
    <property type="protein sequence ID" value="JAH26652.1"/>
    <property type="molecule type" value="Transcribed_RNA"/>
</dbReference>
<dbReference type="AlphaFoldDB" id="A0A0E9RCX2"/>
<proteinExistence type="predicted"/>
<sequence length="22" mass="2395">MALIQYAHCEGDGYSRGGNRVP</sequence>
<accession>A0A0E9RCX2</accession>
<name>A0A0E9RCX2_ANGAN</name>
<protein>
    <submittedName>
        <fullName evidence="1">Uncharacterized protein</fullName>
    </submittedName>
</protein>
<evidence type="ECO:0000313" key="1">
    <source>
        <dbReference type="EMBL" id="JAH26652.1"/>
    </source>
</evidence>